<name>A0A154PKR9_DUFNO</name>
<evidence type="ECO:0000313" key="2">
    <source>
        <dbReference type="Proteomes" id="UP000076502"/>
    </source>
</evidence>
<evidence type="ECO:0000313" key="1">
    <source>
        <dbReference type="EMBL" id="KZC12423.1"/>
    </source>
</evidence>
<reference evidence="1 2" key="1">
    <citation type="submission" date="2015-07" db="EMBL/GenBank/DDBJ databases">
        <title>The genome of Dufourea novaeangliae.</title>
        <authorList>
            <person name="Pan H."/>
            <person name="Kapheim K."/>
        </authorList>
    </citation>
    <scope>NUCLEOTIDE SEQUENCE [LARGE SCALE GENOMIC DNA]</scope>
    <source>
        <strain evidence="1">0120121106</strain>
        <tissue evidence="1">Whole body</tissue>
    </source>
</reference>
<proteinExistence type="predicted"/>
<organism evidence="1 2">
    <name type="scientific">Dufourea novaeangliae</name>
    <name type="common">Sweat bee</name>
    <dbReference type="NCBI Taxonomy" id="178035"/>
    <lineage>
        <taxon>Eukaryota</taxon>
        <taxon>Metazoa</taxon>
        <taxon>Ecdysozoa</taxon>
        <taxon>Arthropoda</taxon>
        <taxon>Hexapoda</taxon>
        <taxon>Insecta</taxon>
        <taxon>Pterygota</taxon>
        <taxon>Neoptera</taxon>
        <taxon>Endopterygota</taxon>
        <taxon>Hymenoptera</taxon>
        <taxon>Apocrita</taxon>
        <taxon>Aculeata</taxon>
        <taxon>Apoidea</taxon>
        <taxon>Anthophila</taxon>
        <taxon>Halictidae</taxon>
        <taxon>Rophitinae</taxon>
        <taxon>Dufourea</taxon>
    </lineage>
</organism>
<accession>A0A154PKR9</accession>
<dbReference type="Proteomes" id="UP000076502">
    <property type="component" value="Unassembled WGS sequence"/>
</dbReference>
<keyword evidence="2" id="KW-1185">Reference proteome</keyword>
<dbReference type="EMBL" id="KQ434948">
    <property type="protein sequence ID" value="KZC12423.1"/>
    <property type="molecule type" value="Genomic_DNA"/>
</dbReference>
<protein>
    <submittedName>
        <fullName evidence="1">Uncharacterized protein</fullName>
    </submittedName>
</protein>
<sequence>MNYPRPLLTTHVIRDFREYDYLHTFFSSAELHMDNIDLVAHWQTEKVFPGVINSTIGHFASVAIS</sequence>
<dbReference type="AlphaFoldDB" id="A0A154PKR9"/>
<gene>
    <name evidence="1" type="ORF">WN55_03960</name>
</gene>